<keyword evidence="1" id="KW-0809">Transit peptide</keyword>
<dbReference type="EMBL" id="CP039349">
    <property type="protein sequence ID" value="QCD92716.1"/>
    <property type="molecule type" value="Genomic_DNA"/>
</dbReference>
<dbReference type="GO" id="GO:0005744">
    <property type="term" value="C:TIM23 mitochondrial import inner membrane translocase complex"/>
    <property type="evidence" value="ECO:0007669"/>
    <property type="project" value="UniProtKB-UniRule"/>
</dbReference>
<dbReference type="Pfam" id="PF03031">
    <property type="entry name" value="NIF"/>
    <property type="match status" value="1"/>
</dbReference>
<evidence type="ECO:0000313" key="4">
    <source>
        <dbReference type="EMBL" id="QCD92716.1"/>
    </source>
</evidence>
<evidence type="ECO:0000259" key="3">
    <source>
        <dbReference type="PROSITE" id="PS50969"/>
    </source>
</evidence>
<dbReference type="AlphaFoldDB" id="A0A4D6LXK0"/>
<dbReference type="PANTHER" id="PTHR12210">
    <property type="entry name" value="DULLARD PROTEIN PHOSPHATASE"/>
    <property type="match status" value="1"/>
</dbReference>
<protein>
    <recommendedName>
        <fullName evidence="1">Mitochondrial import inner membrane translocase subunit TIM50</fullName>
    </recommendedName>
</protein>
<feature type="domain" description="FCP1 homology" evidence="3">
    <location>
        <begin position="50"/>
        <end position="231"/>
    </location>
</feature>
<keyword evidence="1" id="KW-0813">Transport</keyword>
<organism evidence="4 5">
    <name type="scientific">Vigna unguiculata</name>
    <name type="common">Cowpea</name>
    <dbReference type="NCBI Taxonomy" id="3917"/>
    <lineage>
        <taxon>Eukaryota</taxon>
        <taxon>Viridiplantae</taxon>
        <taxon>Streptophyta</taxon>
        <taxon>Embryophyta</taxon>
        <taxon>Tracheophyta</taxon>
        <taxon>Spermatophyta</taxon>
        <taxon>Magnoliopsida</taxon>
        <taxon>eudicotyledons</taxon>
        <taxon>Gunneridae</taxon>
        <taxon>Pentapetalae</taxon>
        <taxon>rosids</taxon>
        <taxon>fabids</taxon>
        <taxon>Fabales</taxon>
        <taxon>Fabaceae</taxon>
        <taxon>Papilionoideae</taxon>
        <taxon>50 kb inversion clade</taxon>
        <taxon>NPAAA clade</taxon>
        <taxon>indigoferoid/millettioid clade</taxon>
        <taxon>Phaseoleae</taxon>
        <taxon>Vigna</taxon>
    </lineage>
</organism>
<dbReference type="InterPro" id="IPR036412">
    <property type="entry name" value="HAD-like_sf"/>
</dbReference>
<dbReference type="Gramene" id="Vigun04g060700.1.v1.2">
    <property type="protein sequence ID" value="Vigun04g060700.1.v1.2"/>
    <property type="gene ID" value="Vigun04g060700.v1.2"/>
</dbReference>
<dbReference type="SUPFAM" id="SSF56784">
    <property type="entry name" value="HAD-like"/>
    <property type="match status" value="1"/>
</dbReference>
<keyword evidence="5" id="KW-1185">Reference proteome</keyword>
<dbReference type="FunFam" id="3.40.50.1000:FF:000257">
    <property type="entry name" value="Haloacid dehalogenase-like hydrolase (HAD) superfamily protein"/>
    <property type="match status" value="1"/>
</dbReference>
<dbReference type="InterPro" id="IPR004274">
    <property type="entry name" value="FCP1_dom"/>
</dbReference>
<dbReference type="OrthoDB" id="1711508at2759"/>
<dbReference type="InterPro" id="IPR023214">
    <property type="entry name" value="HAD_sf"/>
</dbReference>
<keyword evidence="1" id="KW-0811">Translocation</keyword>
<evidence type="ECO:0000256" key="2">
    <source>
        <dbReference type="SAM" id="MobiDB-lite"/>
    </source>
</evidence>
<gene>
    <name evidence="4" type="ORF">DEO72_LG5g785</name>
</gene>
<dbReference type="PROSITE" id="PS50969">
    <property type="entry name" value="FCP1"/>
    <property type="match status" value="1"/>
</dbReference>
<feature type="region of interest" description="Disordered" evidence="2">
    <location>
        <begin position="1"/>
        <end position="21"/>
    </location>
</feature>
<keyword evidence="1" id="KW-0653">Protein transport</keyword>
<dbReference type="GO" id="GO:0015031">
    <property type="term" value="P:protein transport"/>
    <property type="evidence" value="ECO:0007669"/>
    <property type="project" value="UniProtKB-KW"/>
</dbReference>
<name>A0A4D6LXK0_VIGUN</name>
<comment type="similarity">
    <text evidence="1">Belongs to the TIM50 family.</text>
</comment>
<accession>A0A4D6LXK0</accession>
<dbReference type="SMART" id="SM00577">
    <property type="entry name" value="CPDc"/>
    <property type="match status" value="1"/>
</dbReference>
<sequence length="270" mass="31078">MDPKGDAVSTESSVVAKEKRDEEKTVSATDINGDLSAAISKISLHGTRVFPSKKRLIVLDINGLLAAVVSPPPKDREGDITIARRAIFKRPSYLEFLEFCFEKFEVGIWSSRLKKNADRIINCLMPFLKYKLLFCWDLSYCTETHYKTLENKYKNVVFKDLRKLWEKHDPNLPWEKGYYNESNTLLLDDSPYKALLNPPNTSVFPHTFSYHDENDNSLAEGGELRVFLEGLAKAEDMRKYVEEHPFGQEAITEKCESWNFYSQVMQSLSV</sequence>
<proteinExistence type="inferred from homology"/>
<dbReference type="Proteomes" id="UP000501690">
    <property type="component" value="Linkage Group LG5"/>
</dbReference>
<comment type="subcellular location">
    <subcellularLocation>
        <location evidence="1">Mitochondrion inner membrane</location>
        <topology evidence="1">Single-pass membrane protein</topology>
    </subcellularLocation>
</comment>
<evidence type="ECO:0000313" key="5">
    <source>
        <dbReference type="Proteomes" id="UP000501690"/>
    </source>
</evidence>
<reference evidence="4 5" key="1">
    <citation type="submission" date="2019-04" db="EMBL/GenBank/DDBJ databases">
        <title>An improved genome assembly and genetic linkage map for asparagus bean, Vigna unguiculata ssp. sesquipedialis.</title>
        <authorList>
            <person name="Xia Q."/>
            <person name="Zhang R."/>
            <person name="Dong Y."/>
        </authorList>
    </citation>
    <scope>NUCLEOTIDE SEQUENCE [LARGE SCALE GENOMIC DNA]</scope>
    <source>
        <tissue evidence="4">Leaf</tissue>
    </source>
</reference>
<comment type="function">
    <text evidence="1">Essential component of the TIM23 complex, a complex that mediates the translocation of transit peptide-containing proteins across the mitochondrial inner membrane.</text>
</comment>
<keyword evidence="1" id="KW-0496">Mitochondrion</keyword>
<evidence type="ECO:0000256" key="1">
    <source>
        <dbReference type="RuleBase" id="RU365079"/>
    </source>
</evidence>
<dbReference type="InterPro" id="IPR050365">
    <property type="entry name" value="TIM50"/>
</dbReference>
<dbReference type="Gene3D" id="3.40.50.1000">
    <property type="entry name" value="HAD superfamily/HAD-like"/>
    <property type="match status" value="1"/>
</dbReference>
<comment type="subunit">
    <text evidence="1">Component of the TIM23 complex.</text>
</comment>